<name>A0AAV4SAU3_CAEEX</name>
<dbReference type="AlphaFoldDB" id="A0AAV4SAU3"/>
<evidence type="ECO:0000313" key="3">
    <source>
        <dbReference type="Proteomes" id="UP001054945"/>
    </source>
</evidence>
<evidence type="ECO:0000256" key="1">
    <source>
        <dbReference type="SAM" id="MobiDB-lite"/>
    </source>
</evidence>
<accession>A0AAV4SAU3</accession>
<gene>
    <name evidence="2" type="ORF">CEXT_373831</name>
</gene>
<reference evidence="2 3" key="1">
    <citation type="submission" date="2021-06" db="EMBL/GenBank/DDBJ databases">
        <title>Caerostris extrusa draft genome.</title>
        <authorList>
            <person name="Kono N."/>
            <person name="Arakawa K."/>
        </authorList>
    </citation>
    <scope>NUCLEOTIDE SEQUENCE [LARGE SCALE GENOMIC DNA]</scope>
</reference>
<dbReference type="EMBL" id="BPLR01009204">
    <property type="protein sequence ID" value="GIY30301.1"/>
    <property type="molecule type" value="Genomic_DNA"/>
</dbReference>
<protein>
    <submittedName>
        <fullName evidence="2">Uncharacterized protein</fullName>
    </submittedName>
</protein>
<feature type="compositionally biased region" description="Low complexity" evidence="1">
    <location>
        <begin position="138"/>
        <end position="157"/>
    </location>
</feature>
<keyword evidence="3" id="KW-1185">Reference proteome</keyword>
<feature type="region of interest" description="Disordered" evidence="1">
    <location>
        <begin position="120"/>
        <end position="163"/>
    </location>
</feature>
<proteinExistence type="predicted"/>
<comment type="caution">
    <text evidence="2">The sequence shown here is derived from an EMBL/GenBank/DDBJ whole genome shotgun (WGS) entry which is preliminary data.</text>
</comment>
<sequence length="163" mass="18151">MGDRNYILYCEYSSIKNSSLSEFLIKTYLFIIKNYSSNTPHTQNSSSKTIHFQNLSSQTFPVQHNLRIRVIGVLRYLAHTCFDSLFIGHPIGTRRKSRPTDVPPESHLFARASAELPFQFPAKPKPHACGLGPETRSLRSPSVSSQSSAAQTTSSSPKAPQLP</sequence>
<dbReference type="Proteomes" id="UP001054945">
    <property type="component" value="Unassembled WGS sequence"/>
</dbReference>
<organism evidence="2 3">
    <name type="scientific">Caerostris extrusa</name>
    <name type="common">Bark spider</name>
    <name type="synonym">Caerostris bankana</name>
    <dbReference type="NCBI Taxonomy" id="172846"/>
    <lineage>
        <taxon>Eukaryota</taxon>
        <taxon>Metazoa</taxon>
        <taxon>Ecdysozoa</taxon>
        <taxon>Arthropoda</taxon>
        <taxon>Chelicerata</taxon>
        <taxon>Arachnida</taxon>
        <taxon>Araneae</taxon>
        <taxon>Araneomorphae</taxon>
        <taxon>Entelegynae</taxon>
        <taxon>Araneoidea</taxon>
        <taxon>Araneidae</taxon>
        <taxon>Caerostris</taxon>
    </lineage>
</organism>
<evidence type="ECO:0000313" key="2">
    <source>
        <dbReference type="EMBL" id="GIY30301.1"/>
    </source>
</evidence>